<feature type="domain" description="NADP-dependent oxidoreductase" evidence="2">
    <location>
        <begin position="11"/>
        <end position="311"/>
    </location>
</feature>
<organism evidence="3 4">
    <name type="scientific">Rhodofomes roseus</name>
    <dbReference type="NCBI Taxonomy" id="34475"/>
    <lineage>
        <taxon>Eukaryota</taxon>
        <taxon>Fungi</taxon>
        <taxon>Dikarya</taxon>
        <taxon>Basidiomycota</taxon>
        <taxon>Agaricomycotina</taxon>
        <taxon>Agaricomycetes</taxon>
        <taxon>Polyporales</taxon>
        <taxon>Rhodofomes</taxon>
    </lineage>
</organism>
<dbReference type="Proteomes" id="UP000814176">
    <property type="component" value="Unassembled WGS sequence"/>
</dbReference>
<comment type="caution">
    <text evidence="3">The sequence shown here is derived from an EMBL/GenBank/DDBJ whole genome shotgun (WGS) entry which is preliminary data.</text>
</comment>
<keyword evidence="4" id="KW-1185">Reference proteome</keyword>
<dbReference type="CDD" id="cd19075">
    <property type="entry name" value="AKR_AKR7A1-5"/>
    <property type="match status" value="1"/>
</dbReference>
<keyword evidence="1" id="KW-0560">Oxidoreductase</keyword>
<dbReference type="Pfam" id="PF00248">
    <property type="entry name" value="Aldo_ket_red"/>
    <property type="match status" value="1"/>
</dbReference>
<name>A0ABQ8KIY6_9APHY</name>
<dbReference type="PANTHER" id="PTHR43364">
    <property type="entry name" value="NADH-SPECIFIC METHYLGLYOXAL REDUCTASE-RELATED"/>
    <property type="match status" value="1"/>
</dbReference>
<dbReference type="SUPFAM" id="SSF51430">
    <property type="entry name" value="NAD(P)-linked oxidoreductase"/>
    <property type="match status" value="1"/>
</dbReference>
<dbReference type="GeneID" id="72008102"/>
<dbReference type="Gene3D" id="3.20.20.100">
    <property type="entry name" value="NADP-dependent oxidoreductase domain"/>
    <property type="match status" value="1"/>
</dbReference>
<protein>
    <submittedName>
        <fullName evidence="3">NADP-dependent oxidoreductase domain-containing protein</fullName>
    </submittedName>
</protein>
<sequence length="1014" mass="114571">MAPQQKSALNIGMGALTFGKEGKEGASGHNLKDVEAILDVFQAHGHTEVDTSRVYNGGTSEEVLGAIGWQARGLQVETKLYQPSWRKPSPKSLQSLTRLRCDIRKHIEGSLKALNTDQLELWYLHGPDRTTPYEVTLKAVSDLYKEGKFRSFGISNYMTWGVAGIVQVCRANGYIQPTVYQGIYNAVHRKVEPELFPCLRKYGISFYEFNPCGGFFTGRYNSLDQEVEPGSRFDPSRVQGRVLEQAIFQGTCFDPEEIALRWISHHSLLKSEYGDAVIIGASSLNHIEQNMLDLEKGPLPEAVVKALDQAWLSVLPYAANYFHRRDILRVAENEIDTTTQLIQSLDTLRARFRRLAGSRASGLYRTFETCRPISMPPACLPPELLQNIFQNLCPHSLPRDPGPDDFRLIRSIHNSRRSSSEAQHRRQTLAVCARACRAFWEPAVRVLWREQNLVDFLDAVLDPNAEFGAVKGPAPVDDIYGAVHGGDAYESDDTNEDLAEADSYQGPYTYRYLSGRISPEDWSRFQRYAPFVQVLRYPRNRWIIDPSVFLYILQYAHGKPLFLNVRELVWEHATPEIISVISPSIRVLRLPEDSTQQENCGLVQEFAYRMRRHALKSSLPSIVKDLPNLEELELRSLGHSQFWTDLEASREPHQSYLPKRIHTLRIYESQRVLQAALAVVSKIEGLSTLEISLFHARATTDGDTKPLNDLQVNTSAAVRPFTNLRRLRINGPMSGVRTLLNAFVTPGLEDVELHCEYDLDDSSDTAEDVLHTTFDLLRRHYAASLTRLHFTLCDTYVSFFPNSPSSGAQFLEPGAPLLALRHLREVEILQHATDDEIYSDASILRLLEAWPALQKLILPRIIFSPCMLQRIARTCLGLRTFMAAGFSSHFVEELSTMSVKDSALQSSVECVAGAKPALREIRFQEVFDLEHTTDSDVSRIASFLDSLFPHLDVAQCFVPCFARATPSYMKQSLRYCEMANEILEKVKLLQLARKARSIAEQSSGAGVTTDERNR</sequence>
<dbReference type="RefSeq" id="XP_047779956.1">
    <property type="nucleotide sequence ID" value="XM_047927370.1"/>
</dbReference>
<evidence type="ECO:0000313" key="3">
    <source>
        <dbReference type="EMBL" id="KAH9837918.1"/>
    </source>
</evidence>
<dbReference type="InterPro" id="IPR023210">
    <property type="entry name" value="NADP_OxRdtase_dom"/>
</dbReference>
<evidence type="ECO:0000259" key="2">
    <source>
        <dbReference type="Pfam" id="PF00248"/>
    </source>
</evidence>
<dbReference type="EMBL" id="JADCUA010000008">
    <property type="protein sequence ID" value="KAH9837918.1"/>
    <property type="molecule type" value="Genomic_DNA"/>
</dbReference>
<dbReference type="InterPro" id="IPR036812">
    <property type="entry name" value="NAD(P)_OxRdtase_dom_sf"/>
</dbReference>
<proteinExistence type="predicted"/>
<reference evidence="3 4" key="1">
    <citation type="journal article" date="2021" name="Environ. Microbiol.">
        <title>Gene family expansions and transcriptome signatures uncover fungal adaptations to wood decay.</title>
        <authorList>
            <person name="Hage H."/>
            <person name="Miyauchi S."/>
            <person name="Viragh M."/>
            <person name="Drula E."/>
            <person name="Min B."/>
            <person name="Chaduli D."/>
            <person name="Navarro D."/>
            <person name="Favel A."/>
            <person name="Norest M."/>
            <person name="Lesage-Meessen L."/>
            <person name="Balint B."/>
            <person name="Merenyi Z."/>
            <person name="de Eugenio L."/>
            <person name="Morin E."/>
            <person name="Martinez A.T."/>
            <person name="Baldrian P."/>
            <person name="Stursova M."/>
            <person name="Martinez M.J."/>
            <person name="Novotny C."/>
            <person name="Magnuson J.K."/>
            <person name="Spatafora J.W."/>
            <person name="Maurice S."/>
            <person name="Pangilinan J."/>
            <person name="Andreopoulos W."/>
            <person name="LaButti K."/>
            <person name="Hundley H."/>
            <person name="Na H."/>
            <person name="Kuo A."/>
            <person name="Barry K."/>
            <person name="Lipzen A."/>
            <person name="Henrissat B."/>
            <person name="Riley R."/>
            <person name="Ahrendt S."/>
            <person name="Nagy L.G."/>
            <person name="Grigoriev I.V."/>
            <person name="Martin F."/>
            <person name="Rosso M.N."/>
        </authorList>
    </citation>
    <scope>NUCLEOTIDE SEQUENCE [LARGE SCALE GENOMIC DNA]</scope>
    <source>
        <strain evidence="3 4">CIRM-BRFM 1785</strain>
    </source>
</reference>
<accession>A0ABQ8KIY6</accession>
<gene>
    <name evidence="3" type="ORF">C8Q71DRAFT_857090</name>
</gene>
<dbReference type="InterPro" id="IPR050523">
    <property type="entry name" value="AKR_Detox_Biosynth"/>
</dbReference>
<dbReference type="PANTHER" id="PTHR43364:SF4">
    <property type="entry name" value="NAD(P)-LINKED OXIDOREDUCTASE SUPERFAMILY PROTEIN"/>
    <property type="match status" value="1"/>
</dbReference>
<evidence type="ECO:0000313" key="4">
    <source>
        <dbReference type="Proteomes" id="UP000814176"/>
    </source>
</evidence>
<dbReference type="InterPro" id="IPR032675">
    <property type="entry name" value="LRR_dom_sf"/>
</dbReference>
<evidence type="ECO:0000256" key="1">
    <source>
        <dbReference type="ARBA" id="ARBA00023002"/>
    </source>
</evidence>
<dbReference type="Gene3D" id="3.80.10.10">
    <property type="entry name" value="Ribonuclease Inhibitor"/>
    <property type="match status" value="1"/>
</dbReference>